<keyword evidence="3" id="KW-1185">Reference proteome</keyword>
<dbReference type="GO" id="GO:0008081">
    <property type="term" value="F:phosphoric diester hydrolase activity"/>
    <property type="evidence" value="ECO:0007669"/>
    <property type="project" value="InterPro"/>
</dbReference>
<sequence length="320" mass="35688">MTENLQNDARRVIEIHGHRGARGILPENTLEGFAYVLGIGVKILELDIQLSSDDVFMATHDLTLAKHGTRDEQGVWLDDDHEVISLTQEHIKRYDVGGLKAGSEYASRFPDQAFMSDVTIPSLEEVINLLKDVGVGDEILNIEIKSEASLSRHQDRVKDVAQKLVKLIKDHDFEDQVLLQSFDWALMEELTKLAPHVQRACLTLQKPDIPDGGKGIKGTIYDGSPWIGSSDYIAANGCIPTMIAKAGIPIWGSFFKDLDQGQLNKAHSLGLKVNAWTVNETEDILAMIKLGVDGIISDYPSRVQRLLLEQGYHWLPEDQR</sequence>
<dbReference type="RefSeq" id="WP_097151846.1">
    <property type="nucleotide sequence ID" value="NZ_OBEL01000001.1"/>
</dbReference>
<dbReference type="Proteomes" id="UP000219439">
    <property type="component" value="Unassembled WGS sequence"/>
</dbReference>
<name>A0A285NCV0_9HYPH</name>
<dbReference type="PANTHER" id="PTHR46211">
    <property type="entry name" value="GLYCEROPHOSPHORYL DIESTER PHOSPHODIESTERASE"/>
    <property type="match status" value="1"/>
</dbReference>
<gene>
    <name evidence="2" type="ORF">SAMN06265368_0531</name>
</gene>
<proteinExistence type="predicted"/>
<dbReference type="Pfam" id="PF03009">
    <property type="entry name" value="GDPD"/>
    <property type="match status" value="1"/>
</dbReference>
<reference evidence="2 3" key="1">
    <citation type="submission" date="2017-09" db="EMBL/GenBank/DDBJ databases">
        <authorList>
            <person name="Ehlers B."/>
            <person name="Leendertz F.H."/>
        </authorList>
    </citation>
    <scope>NUCLEOTIDE SEQUENCE [LARGE SCALE GENOMIC DNA]</scope>
    <source>
        <strain evidence="2 3">DSM 18289</strain>
    </source>
</reference>
<dbReference type="InterPro" id="IPR030395">
    <property type="entry name" value="GP_PDE_dom"/>
</dbReference>
<dbReference type="AlphaFoldDB" id="A0A285NCV0"/>
<dbReference type="OrthoDB" id="9809317at2"/>
<accession>A0A285NCV0</accession>
<evidence type="ECO:0000259" key="1">
    <source>
        <dbReference type="PROSITE" id="PS51704"/>
    </source>
</evidence>
<dbReference type="PANTHER" id="PTHR46211:SF14">
    <property type="entry name" value="GLYCEROPHOSPHODIESTER PHOSPHODIESTERASE"/>
    <property type="match status" value="1"/>
</dbReference>
<dbReference type="InterPro" id="IPR017946">
    <property type="entry name" value="PLC-like_Pdiesterase_TIM-brl"/>
</dbReference>
<dbReference type="PROSITE" id="PS51704">
    <property type="entry name" value="GP_PDE"/>
    <property type="match status" value="1"/>
</dbReference>
<dbReference type="SUPFAM" id="SSF51695">
    <property type="entry name" value="PLC-like phosphodiesterases"/>
    <property type="match status" value="1"/>
</dbReference>
<dbReference type="Gene3D" id="3.20.20.190">
    <property type="entry name" value="Phosphatidylinositol (PI) phosphodiesterase"/>
    <property type="match status" value="1"/>
</dbReference>
<dbReference type="EMBL" id="OBEL01000001">
    <property type="protein sequence ID" value="SNZ06767.1"/>
    <property type="molecule type" value="Genomic_DNA"/>
</dbReference>
<protein>
    <submittedName>
        <fullName evidence="2">Glycerophosphoryl diester phosphodiesterase</fullName>
    </submittedName>
</protein>
<organism evidence="2 3">
    <name type="scientific">Cohaesibacter gelatinilyticus</name>
    <dbReference type="NCBI Taxonomy" id="372072"/>
    <lineage>
        <taxon>Bacteria</taxon>
        <taxon>Pseudomonadati</taxon>
        <taxon>Pseudomonadota</taxon>
        <taxon>Alphaproteobacteria</taxon>
        <taxon>Hyphomicrobiales</taxon>
        <taxon>Cohaesibacteraceae</taxon>
    </lineage>
</organism>
<evidence type="ECO:0000313" key="2">
    <source>
        <dbReference type="EMBL" id="SNZ06767.1"/>
    </source>
</evidence>
<dbReference type="GO" id="GO:0006629">
    <property type="term" value="P:lipid metabolic process"/>
    <property type="evidence" value="ECO:0007669"/>
    <property type="project" value="InterPro"/>
</dbReference>
<evidence type="ECO:0000313" key="3">
    <source>
        <dbReference type="Proteomes" id="UP000219439"/>
    </source>
</evidence>
<feature type="domain" description="GP-PDE" evidence="1">
    <location>
        <begin position="13"/>
        <end position="307"/>
    </location>
</feature>